<name>A0ABV8V233_9GAMM</name>
<evidence type="ECO:0000313" key="3">
    <source>
        <dbReference type="Proteomes" id="UP001595840"/>
    </source>
</evidence>
<evidence type="ECO:0000313" key="2">
    <source>
        <dbReference type="EMBL" id="MFC4361951.1"/>
    </source>
</evidence>
<reference evidence="3" key="1">
    <citation type="journal article" date="2019" name="Int. J. Syst. Evol. Microbiol.">
        <title>The Global Catalogue of Microorganisms (GCM) 10K type strain sequencing project: providing services to taxonomists for standard genome sequencing and annotation.</title>
        <authorList>
            <consortium name="The Broad Institute Genomics Platform"/>
            <consortium name="The Broad Institute Genome Sequencing Center for Infectious Disease"/>
            <person name="Wu L."/>
            <person name="Ma J."/>
        </authorList>
    </citation>
    <scope>NUCLEOTIDE SEQUENCE [LARGE SCALE GENOMIC DNA]</scope>
    <source>
        <strain evidence="3">CECT 8570</strain>
    </source>
</reference>
<sequence length="133" mass="14018">MPLAIFIIVSMAGFALGMARTTSQTNSSATQTMISIQAFYAADTGAQWGMNRLFYNTSGAISRASVDANCTALAGQGVSFDVVGLKNCSTQLQCVIDVDSSNTISYYRITSAAACGNAPIFAQRTVELSAFMK</sequence>
<evidence type="ECO:0000256" key="1">
    <source>
        <dbReference type="SAM" id="SignalP"/>
    </source>
</evidence>
<dbReference type="Proteomes" id="UP001595840">
    <property type="component" value="Unassembled WGS sequence"/>
</dbReference>
<accession>A0ABV8V233</accession>
<keyword evidence="3" id="KW-1185">Reference proteome</keyword>
<feature type="signal peptide" evidence="1">
    <location>
        <begin position="1"/>
        <end position="19"/>
    </location>
</feature>
<dbReference type="EMBL" id="JBHSCX010000004">
    <property type="protein sequence ID" value="MFC4361951.1"/>
    <property type="molecule type" value="Genomic_DNA"/>
</dbReference>
<proteinExistence type="predicted"/>
<comment type="caution">
    <text evidence="2">The sequence shown here is derived from an EMBL/GenBank/DDBJ whole genome shotgun (WGS) entry which is preliminary data.</text>
</comment>
<feature type="chain" id="PRO_5046163386" description="MSHA biogenesis protein MshP" evidence="1">
    <location>
        <begin position="20"/>
        <end position="133"/>
    </location>
</feature>
<organism evidence="2 3">
    <name type="scientific">Simiduia curdlanivorans</name>
    <dbReference type="NCBI Taxonomy" id="1492769"/>
    <lineage>
        <taxon>Bacteria</taxon>
        <taxon>Pseudomonadati</taxon>
        <taxon>Pseudomonadota</taxon>
        <taxon>Gammaproteobacteria</taxon>
        <taxon>Cellvibrionales</taxon>
        <taxon>Cellvibrionaceae</taxon>
        <taxon>Simiduia</taxon>
    </lineage>
</organism>
<protein>
    <recommendedName>
        <fullName evidence="4">MSHA biogenesis protein MshP</fullName>
    </recommendedName>
</protein>
<gene>
    <name evidence="2" type="ORF">ACFOX3_06555</name>
</gene>
<evidence type="ECO:0008006" key="4">
    <source>
        <dbReference type="Google" id="ProtNLM"/>
    </source>
</evidence>
<keyword evidence="1" id="KW-0732">Signal</keyword>
<dbReference type="RefSeq" id="WP_290264127.1">
    <property type="nucleotide sequence ID" value="NZ_JAUFQG010000006.1"/>
</dbReference>